<evidence type="ECO:0000313" key="2">
    <source>
        <dbReference type="Proteomes" id="UP000308730"/>
    </source>
</evidence>
<accession>A0A4V6S1X4</accession>
<dbReference type="AlphaFoldDB" id="A0A4V6S1X4"/>
<name>A0A4V6S1X4_9APHY</name>
<dbReference type="SUPFAM" id="SSF54495">
    <property type="entry name" value="UBC-like"/>
    <property type="match status" value="1"/>
</dbReference>
<sequence>MFELTVLPTKSVIQRGPPDSPFAGGEYHGVLLFPPEYPFKPPGIKADFNQTARYVSQCPTSILAHGILLGALLQFLYVDPEVRSEHGREGERRVFQGRRIAISLLPSFPNLRSLSHYIQSAVSDSSNYTSYNAADT</sequence>
<proteinExistence type="predicted"/>
<dbReference type="Gene3D" id="3.10.110.10">
    <property type="entry name" value="Ubiquitin Conjugating Enzyme"/>
    <property type="match status" value="1"/>
</dbReference>
<protein>
    <submittedName>
        <fullName evidence="1">Uncharacterized protein</fullName>
    </submittedName>
</protein>
<comment type="caution">
    <text evidence="1">The sequence shown here is derived from an EMBL/GenBank/DDBJ whole genome shotgun (WGS) entry which is preliminary data.</text>
</comment>
<dbReference type="InterPro" id="IPR016135">
    <property type="entry name" value="UBQ-conjugating_enzyme/RWD"/>
</dbReference>
<gene>
    <name evidence="1" type="ORF">EUX98_g2131</name>
</gene>
<dbReference type="EMBL" id="SGPM01000031">
    <property type="protein sequence ID" value="THH32053.1"/>
    <property type="molecule type" value="Genomic_DNA"/>
</dbReference>
<dbReference type="Proteomes" id="UP000308730">
    <property type="component" value="Unassembled WGS sequence"/>
</dbReference>
<organism evidence="1 2">
    <name type="scientific">Antrodiella citrinella</name>
    <dbReference type="NCBI Taxonomy" id="2447956"/>
    <lineage>
        <taxon>Eukaryota</taxon>
        <taxon>Fungi</taxon>
        <taxon>Dikarya</taxon>
        <taxon>Basidiomycota</taxon>
        <taxon>Agaricomycotina</taxon>
        <taxon>Agaricomycetes</taxon>
        <taxon>Polyporales</taxon>
        <taxon>Steccherinaceae</taxon>
        <taxon>Antrodiella</taxon>
    </lineage>
</organism>
<keyword evidence="2" id="KW-1185">Reference proteome</keyword>
<reference evidence="1 2" key="1">
    <citation type="submission" date="2019-02" db="EMBL/GenBank/DDBJ databases">
        <title>Genome sequencing of the rare red list fungi Antrodiella citrinella (Flaviporus citrinellus).</title>
        <authorList>
            <person name="Buettner E."/>
            <person name="Kellner H."/>
        </authorList>
    </citation>
    <scope>NUCLEOTIDE SEQUENCE [LARGE SCALE GENOMIC DNA]</scope>
    <source>
        <strain evidence="1 2">DSM 108506</strain>
    </source>
</reference>
<dbReference type="OrthoDB" id="1158011at2759"/>
<evidence type="ECO:0000313" key="1">
    <source>
        <dbReference type="EMBL" id="THH32053.1"/>
    </source>
</evidence>